<dbReference type="Gene3D" id="1.10.10.60">
    <property type="entry name" value="Homeodomain-like"/>
    <property type="match status" value="1"/>
</dbReference>
<evidence type="ECO:0000256" key="3">
    <source>
        <dbReference type="ARBA" id="ARBA00023163"/>
    </source>
</evidence>
<keyword evidence="3" id="KW-0804">Transcription</keyword>
<feature type="domain" description="HTH araC/xylS-type" evidence="5">
    <location>
        <begin position="314"/>
        <end position="413"/>
    </location>
</feature>
<evidence type="ECO:0000256" key="4">
    <source>
        <dbReference type="SAM" id="MobiDB-lite"/>
    </source>
</evidence>
<dbReference type="SMART" id="SM00342">
    <property type="entry name" value="HTH_ARAC"/>
    <property type="match status" value="1"/>
</dbReference>
<evidence type="ECO:0000259" key="5">
    <source>
        <dbReference type="PROSITE" id="PS01124"/>
    </source>
</evidence>
<dbReference type="EMBL" id="RSED01000003">
    <property type="protein sequence ID" value="RRS05393.1"/>
    <property type="molecule type" value="Genomic_DNA"/>
</dbReference>
<feature type="compositionally biased region" description="Basic and acidic residues" evidence="4">
    <location>
        <begin position="1"/>
        <end position="19"/>
    </location>
</feature>
<comment type="caution">
    <text evidence="6">The sequence shown here is derived from an EMBL/GenBank/DDBJ whole genome shotgun (WGS) entry which is preliminary data.</text>
</comment>
<dbReference type="GO" id="GO:0003700">
    <property type="term" value="F:DNA-binding transcription factor activity"/>
    <property type="evidence" value="ECO:0007669"/>
    <property type="project" value="InterPro"/>
</dbReference>
<sequence>MSHRTPDAGGCARDEDAARQRAGRHAGSCGDEDRSVSRQGHPVLTRASEDLTISSMPGLPSYSSTASLPQHVTERLQARDTVHGMVPLTLVHVLALHLESRGVAPVEVLGAPLAKRLVSRDEQHFSRLPAEDYCRLLLQAAERLQDPLLGLHLGQAIQPAHLGALGYVLLACENLGAALARIHRYHRLVNDINPIEPRVIGEQLELRWGAAHGRTGALYDESGITGIVQIGRDLCGQRLQVSALDFINPPPRDARPYERYFGCKVRFGQPVTRLVLPLHSLAAPLRQADPTLLRLMEQQVDTAMAQLPQAGDLGEMTRRVIAHLAPQGLPELDRVAQELRLSPRVFYRRLAAQGLNFRDLREAALRQVAEMHLRDERLTLAEVGTLLGYSEQSAFSRAFRRWAGMSPLAWRQQQSPSPHA</sequence>
<dbReference type="PANTHER" id="PTHR47894:SF1">
    <property type="entry name" value="HTH-TYPE TRANSCRIPTIONAL REGULATOR VQSM"/>
    <property type="match status" value="1"/>
</dbReference>
<dbReference type="AlphaFoldDB" id="A0A3R8S9H2"/>
<dbReference type="PROSITE" id="PS01124">
    <property type="entry name" value="HTH_ARAC_FAMILY_2"/>
    <property type="match status" value="1"/>
</dbReference>
<accession>A0A3R8S9H2</accession>
<evidence type="ECO:0000313" key="7">
    <source>
        <dbReference type="Proteomes" id="UP000269265"/>
    </source>
</evidence>
<evidence type="ECO:0000256" key="1">
    <source>
        <dbReference type="ARBA" id="ARBA00023015"/>
    </source>
</evidence>
<evidence type="ECO:0000313" key="6">
    <source>
        <dbReference type="EMBL" id="RRS05393.1"/>
    </source>
</evidence>
<reference evidence="6 7" key="1">
    <citation type="submission" date="2018-12" db="EMBL/GenBank/DDBJ databases">
        <title>The whole draft genome of Aquabacterium sp. SJQ9.</title>
        <authorList>
            <person name="Sun L."/>
            <person name="Gao X."/>
            <person name="Chen W."/>
            <person name="Huang K."/>
        </authorList>
    </citation>
    <scope>NUCLEOTIDE SEQUENCE [LARGE SCALE GENOMIC DNA]</scope>
    <source>
        <strain evidence="6 7">SJQ9</strain>
    </source>
</reference>
<name>A0A3R8S9H2_9BURK</name>
<feature type="region of interest" description="Disordered" evidence="4">
    <location>
        <begin position="1"/>
        <end position="67"/>
    </location>
</feature>
<keyword evidence="1" id="KW-0805">Transcription regulation</keyword>
<dbReference type="InterPro" id="IPR009057">
    <property type="entry name" value="Homeodomain-like_sf"/>
</dbReference>
<keyword evidence="7" id="KW-1185">Reference proteome</keyword>
<dbReference type="Proteomes" id="UP000269265">
    <property type="component" value="Unassembled WGS sequence"/>
</dbReference>
<dbReference type="InterPro" id="IPR018060">
    <property type="entry name" value="HTH_AraC"/>
</dbReference>
<gene>
    <name evidence="6" type="ORF">EIP75_04050</name>
</gene>
<feature type="compositionally biased region" description="Polar residues" evidence="4">
    <location>
        <begin position="51"/>
        <end position="67"/>
    </location>
</feature>
<dbReference type="SUPFAM" id="SSF46689">
    <property type="entry name" value="Homeodomain-like"/>
    <property type="match status" value="1"/>
</dbReference>
<dbReference type="InterPro" id="IPR032687">
    <property type="entry name" value="AraC-type_N"/>
</dbReference>
<evidence type="ECO:0000256" key="2">
    <source>
        <dbReference type="ARBA" id="ARBA00023125"/>
    </source>
</evidence>
<dbReference type="Pfam" id="PF12833">
    <property type="entry name" value="HTH_18"/>
    <property type="match status" value="1"/>
</dbReference>
<dbReference type="GO" id="GO:0000976">
    <property type="term" value="F:transcription cis-regulatory region binding"/>
    <property type="evidence" value="ECO:0007669"/>
    <property type="project" value="TreeGrafter"/>
</dbReference>
<dbReference type="PANTHER" id="PTHR47894">
    <property type="entry name" value="HTH-TYPE TRANSCRIPTIONAL REGULATOR GADX"/>
    <property type="match status" value="1"/>
</dbReference>
<dbReference type="GO" id="GO:0005829">
    <property type="term" value="C:cytosol"/>
    <property type="evidence" value="ECO:0007669"/>
    <property type="project" value="TreeGrafter"/>
</dbReference>
<keyword evidence="2" id="KW-0238">DNA-binding</keyword>
<protein>
    <submittedName>
        <fullName evidence="6">AraC family transcriptional regulator</fullName>
    </submittedName>
</protein>
<proteinExistence type="predicted"/>
<dbReference type="Pfam" id="PF12625">
    <property type="entry name" value="Arabinose_bd"/>
    <property type="match status" value="1"/>
</dbReference>
<organism evidence="6 7">
    <name type="scientific">Aquabacterium soli</name>
    <dbReference type="NCBI Taxonomy" id="2493092"/>
    <lineage>
        <taxon>Bacteria</taxon>
        <taxon>Pseudomonadati</taxon>
        <taxon>Pseudomonadota</taxon>
        <taxon>Betaproteobacteria</taxon>
        <taxon>Burkholderiales</taxon>
        <taxon>Aquabacterium</taxon>
    </lineage>
</organism>